<evidence type="ECO:0000256" key="8">
    <source>
        <dbReference type="ARBA" id="ARBA00022741"/>
    </source>
</evidence>
<keyword evidence="11" id="KW-0472">Membrane</keyword>
<dbReference type="EMBL" id="DF238824">
    <property type="protein sequence ID" value="GAC99155.1"/>
    <property type="molecule type" value="Genomic_DNA"/>
</dbReference>
<feature type="compositionally biased region" description="Low complexity" evidence="12">
    <location>
        <begin position="24"/>
        <end position="42"/>
    </location>
</feature>
<dbReference type="InterPro" id="IPR003378">
    <property type="entry name" value="Fringe-like_glycosylTrfase"/>
</dbReference>
<dbReference type="GeneID" id="24112021"/>
<comment type="similarity">
    <text evidence="3">Belongs to the glycosyltransferase 31 family. Beta3-Gal-T subfamily.</text>
</comment>
<dbReference type="PANTHER" id="PTHR23033">
    <property type="entry name" value="BETA1,3-GALACTOSYLTRANSFERASE"/>
    <property type="match status" value="1"/>
</dbReference>
<dbReference type="AlphaFoldDB" id="R9PM00"/>
<proteinExistence type="inferred from homology"/>
<evidence type="ECO:0000256" key="5">
    <source>
        <dbReference type="ARBA" id="ARBA00022676"/>
    </source>
</evidence>
<keyword evidence="8" id="KW-0547">Nucleotide-binding</keyword>
<dbReference type="GO" id="GO:0000166">
    <property type="term" value="F:nucleotide binding"/>
    <property type="evidence" value="ECO:0007669"/>
    <property type="project" value="UniProtKB-KW"/>
</dbReference>
<evidence type="ECO:0000256" key="3">
    <source>
        <dbReference type="ARBA" id="ARBA00006462"/>
    </source>
</evidence>
<dbReference type="InterPro" id="IPR026050">
    <property type="entry name" value="C1GALT1/C1GALT1_chp1"/>
</dbReference>
<accession>R9PM00</accession>
<evidence type="ECO:0000259" key="13">
    <source>
        <dbReference type="Pfam" id="PF02434"/>
    </source>
</evidence>
<reference evidence="15" key="1">
    <citation type="journal article" date="2013" name="Genome Announc.">
        <title>Draft genome sequence of the basidiomycetous yeast-like fungus Pseudozyma hubeiensis SY62, which produces an abundant amount of the biosurfactant mannosylerythritol lipids.</title>
        <authorList>
            <person name="Konishi M."/>
            <person name="Hatada Y."/>
            <person name="Horiuchi J."/>
        </authorList>
    </citation>
    <scope>NUCLEOTIDE SEQUENCE [LARGE SCALE GENOMIC DNA]</scope>
    <source>
        <strain evidence="15">SY62</strain>
    </source>
</reference>
<dbReference type="OrthoDB" id="414175at2759"/>
<feature type="region of interest" description="Disordered" evidence="12">
    <location>
        <begin position="13"/>
        <end position="53"/>
    </location>
</feature>
<keyword evidence="10" id="KW-1133">Transmembrane helix</keyword>
<evidence type="ECO:0000313" key="15">
    <source>
        <dbReference type="Proteomes" id="UP000014071"/>
    </source>
</evidence>
<dbReference type="PANTHER" id="PTHR23033:SF47">
    <property type="entry name" value="APPLE DOMAIN-CONTAINING PROTEIN-RELATED"/>
    <property type="match status" value="1"/>
</dbReference>
<dbReference type="Pfam" id="PF02434">
    <property type="entry name" value="Fringe"/>
    <property type="match status" value="1"/>
</dbReference>
<dbReference type="Gene3D" id="3.90.550.50">
    <property type="match status" value="1"/>
</dbReference>
<feature type="domain" description="Fringe-like glycosyltransferase" evidence="13">
    <location>
        <begin position="275"/>
        <end position="340"/>
    </location>
</feature>
<dbReference type="HOGENOM" id="CLU_478302_0_0_1"/>
<evidence type="ECO:0000256" key="9">
    <source>
        <dbReference type="ARBA" id="ARBA00022968"/>
    </source>
</evidence>
<keyword evidence="7" id="KW-0812">Transmembrane</keyword>
<keyword evidence="15" id="KW-1185">Reference proteome</keyword>
<dbReference type="eggNOG" id="KOG2246">
    <property type="taxonomic scope" value="Eukaryota"/>
</dbReference>
<gene>
    <name evidence="14" type="ORF">PHSY_006754</name>
</gene>
<feature type="compositionally biased region" description="Polar residues" evidence="12">
    <location>
        <begin position="118"/>
        <end position="137"/>
    </location>
</feature>
<dbReference type="RefSeq" id="XP_012192742.1">
    <property type="nucleotide sequence ID" value="XM_012337352.1"/>
</dbReference>
<name>R9PM00_PSEHS</name>
<protein>
    <recommendedName>
        <fullName evidence="4">N-acetylgalactosaminide beta-1,3-galactosyltransferase</fullName>
        <ecNumber evidence="4">2.4.1.122</ecNumber>
    </recommendedName>
</protein>
<keyword evidence="5" id="KW-0328">Glycosyltransferase</keyword>
<feature type="region of interest" description="Disordered" evidence="12">
    <location>
        <begin position="118"/>
        <end position="154"/>
    </location>
</feature>
<evidence type="ECO:0000256" key="4">
    <source>
        <dbReference type="ARBA" id="ARBA00012557"/>
    </source>
</evidence>
<evidence type="ECO:0000256" key="11">
    <source>
        <dbReference type="ARBA" id="ARBA00023136"/>
    </source>
</evidence>
<dbReference type="EC" id="2.4.1.122" evidence="4"/>
<sequence length="577" mass="64480">MVSQTTAGGYTAIPTTDNDLGVGSSRHTSASSSLTSSPRHSSNLYPAGDDEPYELSEKWSGKFAGQTPYAMVEQGTRRDNLLTEGVMTVLYKGKTTILLCVCFLLALMVLVRDDRTSTPNTTSNAALSMPPSNQTIPTAPAPAPASAPASAPAPVQKPYRLEDDMVLITKVGSATVHKRLLIHLAEQPLSNLYMPNHLYVSDYSLTLSNITFYDALANVSSTIAALDEFKSLRAELKALVESNQDLDDMSQKDGGWKLDKYKFLPAVAEAYRRWPGKKWYVMVEADTFLFWNQLVKWLGELDEKKQLMMGHPSFCDYDEKSTMFTHGGSGIVLSGATVEASFGQDADFEHTHDDLIQKSAFGDALLSKSIYDSPLINFTELSPEGGERFNSDPPRVLKFTRGNWCSPIMSFHHITPSDAAHLYDFQRRIEPKLNSTDVVRWSDIWDEFIPAFLKEAMQQVGRWDGDSVLKMDSVEPGEVGVIGWQAIEDWDSETKDFGTRDAAECQRMCRGERDCLMWEWRKGDGEFGKCRYTSDFLRIGVIKPKAEDGLTTGWMGMRIDRWRKEAECSGRTGLNLY</sequence>
<evidence type="ECO:0000256" key="6">
    <source>
        <dbReference type="ARBA" id="ARBA00022679"/>
    </source>
</evidence>
<dbReference type="GO" id="GO:0016263">
    <property type="term" value="F:glycoprotein-N-acetylgalactosamine 3-beta-galactosyltransferase activity"/>
    <property type="evidence" value="ECO:0007669"/>
    <property type="project" value="UniProtKB-EC"/>
</dbReference>
<comment type="subcellular location">
    <subcellularLocation>
        <location evidence="1">Membrane</location>
        <topology evidence="1">Single-pass type II membrane protein</topology>
    </subcellularLocation>
</comment>
<evidence type="ECO:0000256" key="10">
    <source>
        <dbReference type="ARBA" id="ARBA00022989"/>
    </source>
</evidence>
<evidence type="ECO:0000256" key="2">
    <source>
        <dbReference type="ARBA" id="ARBA00004922"/>
    </source>
</evidence>
<evidence type="ECO:0000313" key="14">
    <source>
        <dbReference type="EMBL" id="GAC99155.1"/>
    </source>
</evidence>
<evidence type="ECO:0000256" key="1">
    <source>
        <dbReference type="ARBA" id="ARBA00004606"/>
    </source>
</evidence>
<comment type="pathway">
    <text evidence="2">Protein modification; protein glycosylation.</text>
</comment>
<evidence type="ECO:0000256" key="12">
    <source>
        <dbReference type="SAM" id="MobiDB-lite"/>
    </source>
</evidence>
<dbReference type="GO" id="GO:0016020">
    <property type="term" value="C:membrane"/>
    <property type="evidence" value="ECO:0007669"/>
    <property type="project" value="UniProtKB-SubCell"/>
</dbReference>
<dbReference type="Proteomes" id="UP000014071">
    <property type="component" value="Unassembled WGS sequence"/>
</dbReference>
<organism evidence="14 15">
    <name type="scientific">Pseudozyma hubeiensis (strain SY62)</name>
    <name type="common">Yeast</name>
    <dbReference type="NCBI Taxonomy" id="1305764"/>
    <lineage>
        <taxon>Eukaryota</taxon>
        <taxon>Fungi</taxon>
        <taxon>Dikarya</taxon>
        <taxon>Basidiomycota</taxon>
        <taxon>Ustilaginomycotina</taxon>
        <taxon>Ustilaginomycetes</taxon>
        <taxon>Ustilaginales</taxon>
        <taxon>Ustilaginaceae</taxon>
        <taxon>Pseudozyma</taxon>
    </lineage>
</organism>
<evidence type="ECO:0000256" key="7">
    <source>
        <dbReference type="ARBA" id="ARBA00022692"/>
    </source>
</evidence>
<keyword evidence="9" id="KW-0735">Signal-anchor</keyword>
<keyword evidence="6" id="KW-0808">Transferase</keyword>